<evidence type="ECO:0000256" key="8">
    <source>
        <dbReference type="ARBA" id="ARBA00023102"/>
    </source>
</evidence>
<evidence type="ECO:0000313" key="13">
    <source>
        <dbReference type="EMBL" id="MFM1525476.1"/>
    </source>
</evidence>
<feature type="domain" description="Tetrahydrofolate dehydrogenase/cyclohydrolase catalytic" evidence="11">
    <location>
        <begin position="3"/>
        <end position="114"/>
    </location>
</feature>
<keyword evidence="6" id="KW-0521">NADP</keyword>
<name>A0ABW9F999_9FIRM</name>
<keyword evidence="10" id="KW-0511">Multifunctional enzyme</keyword>
<dbReference type="PANTHER" id="PTHR48099:SF5">
    <property type="entry name" value="C-1-TETRAHYDROFOLATE SYNTHASE, CYTOPLASMIC"/>
    <property type="match status" value="1"/>
</dbReference>
<dbReference type="Gene3D" id="3.40.50.720">
    <property type="entry name" value="NAD(P)-binding Rossmann-like Domain"/>
    <property type="match status" value="1"/>
</dbReference>
<dbReference type="SUPFAM" id="SSF53223">
    <property type="entry name" value="Aminoacid dehydrogenase-like, N-terminal domain"/>
    <property type="match status" value="1"/>
</dbReference>
<gene>
    <name evidence="13" type="ORF">ABGF40_07370</name>
</gene>
<evidence type="ECO:0000256" key="5">
    <source>
        <dbReference type="ARBA" id="ARBA00022801"/>
    </source>
</evidence>
<comment type="caution">
    <text evidence="13">The sequence shown here is derived from an EMBL/GenBank/DDBJ whole genome shotgun (WGS) entry which is preliminary data.</text>
</comment>
<dbReference type="InterPro" id="IPR020630">
    <property type="entry name" value="THF_DH/CycHdrlase_cat_dom"/>
</dbReference>
<keyword evidence="5" id="KW-0378">Hydrolase</keyword>
<comment type="pathway">
    <text evidence="1">One-carbon metabolism; tetrahydrofolate interconversion.</text>
</comment>
<dbReference type="EMBL" id="JBFNFH010000019">
    <property type="protein sequence ID" value="MFM1525476.1"/>
    <property type="molecule type" value="Genomic_DNA"/>
</dbReference>
<dbReference type="InterPro" id="IPR036291">
    <property type="entry name" value="NAD(P)-bd_dom_sf"/>
</dbReference>
<evidence type="ECO:0000256" key="4">
    <source>
        <dbReference type="ARBA" id="ARBA00022755"/>
    </source>
</evidence>
<dbReference type="PRINTS" id="PR00085">
    <property type="entry name" value="THFDHDRGNASE"/>
</dbReference>
<evidence type="ECO:0000313" key="14">
    <source>
        <dbReference type="Proteomes" id="UP001629536"/>
    </source>
</evidence>
<sequence length="276" mass="30846">MILDTKDFINQINEELKNIVSKINKNIKLSLIRIGDNKGAISFEKSIKIEAGKIGLEVISKVFDSKTSEEEVLSYINKNNDDESIQGILVFVPIEADLDQKKILNTISIYKDVDGLNEFSKLKLFSPNDYINTPTTALSTFEYLKSLANLEGKDVLIINRSEVIGKPLALMLINEGATVQIAHSKTVNLYEKISKSDIVISGIGKAKIIDTNQYKENAIVIDLGYDVIDNKIYGDFNSEKYEQINIRFLPSIGGIGRINSNMIIRNAIRNGERNGK</sequence>
<dbReference type="InterPro" id="IPR020631">
    <property type="entry name" value="THF_DH/CycHdrlase_NAD-bd_dom"/>
</dbReference>
<keyword evidence="8" id="KW-0368">Histidine biosynthesis</keyword>
<dbReference type="InterPro" id="IPR000672">
    <property type="entry name" value="THF_DH/CycHdrlase"/>
</dbReference>
<evidence type="ECO:0000259" key="12">
    <source>
        <dbReference type="Pfam" id="PF02882"/>
    </source>
</evidence>
<dbReference type="PANTHER" id="PTHR48099">
    <property type="entry name" value="C-1-TETRAHYDROFOLATE SYNTHASE, CYTOPLASMIC-RELATED"/>
    <property type="match status" value="1"/>
</dbReference>
<organism evidence="13 14">
    <name type="scientific">Helcococcus bovis</name>
    <dbReference type="NCBI Taxonomy" id="3153252"/>
    <lineage>
        <taxon>Bacteria</taxon>
        <taxon>Bacillati</taxon>
        <taxon>Bacillota</taxon>
        <taxon>Tissierellia</taxon>
        <taxon>Tissierellales</taxon>
        <taxon>Peptoniphilaceae</taxon>
        <taxon>Helcococcus</taxon>
    </lineage>
</organism>
<proteinExistence type="predicted"/>
<dbReference type="RefSeq" id="WP_408126875.1">
    <property type="nucleotide sequence ID" value="NZ_JBFNFH010000019.1"/>
</dbReference>
<reference evidence="13 14" key="1">
    <citation type="journal article" date="2024" name="Front. Microbiol.">
        <title>Pangenomic and biochemical analyses of Helcococcus ovis reveal widespread tetracycline resistance and a novel bacterial species, Helcococcus bovis.</title>
        <authorList>
            <person name="Cunha F."/>
            <person name="Zhai Y."/>
            <person name="Casaro S."/>
            <person name="Jones K.L."/>
            <person name="Hernandez M."/>
            <person name="Bisinotto R.S."/>
            <person name="Kariyawasam S."/>
            <person name="Brown M.B."/>
            <person name="Phillips A."/>
            <person name="Jeong K.C."/>
            <person name="Galvao K.N."/>
        </authorList>
    </citation>
    <scope>NUCLEOTIDE SEQUENCE [LARGE SCALE GENOMIC DNA]</scope>
    <source>
        <strain evidence="13 14">KG197</strain>
    </source>
</reference>
<keyword evidence="2" id="KW-0554">One-carbon metabolism</keyword>
<evidence type="ECO:0000256" key="7">
    <source>
        <dbReference type="ARBA" id="ARBA00023002"/>
    </source>
</evidence>
<keyword evidence="3" id="KW-0028">Amino-acid biosynthesis</keyword>
<dbReference type="SUPFAM" id="SSF51735">
    <property type="entry name" value="NAD(P)-binding Rossmann-fold domains"/>
    <property type="match status" value="1"/>
</dbReference>
<dbReference type="Gene3D" id="3.40.50.10860">
    <property type="entry name" value="Leucine Dehydrogenase, chain A, domain 1"/>
    <property type="match status" value="1"/>
</dbReference>
<dbReference type="Pfam" id="PF00763">
    <property type="entry name" value="THF_DHG_CYH"/>
    <property type="match status" value="1"/>
</dbReference>
<evidence type="ECO:0000256" key="1">
    <source>
        <dbReference type="ARBA" id="ARBA00004777"/>
    </source>
</evidence>
<dbReference type="Proteomes" id="UP001629536">
    <property type="component" value="Unassembled WGS sequence"/>
</dbReference>
<evidence type="ECO:0000256" key="10">
    <source>
        <dbReference type="ARBA" id="ARBA00023268"/>
    </source>
</evidence>
<keyword evidence="4" id="KW-0658">Purine biosynthesis</keyword>
<evidence type="ECO:0000256" key="9">
    <source>
        <dbReference type="ARBA" id="ARBA00023167"/>
    </source>
</evidence>
<keyword evidence="9" id="KW-0486">Methionine biosynthesis</keyword>
<protein>
    <submittedName>
        <fullName evidence="13">Bifunctional 5,10-methylenetetrahydrofolate dehydrogenase/5,10-methenyltetrahydrofolate cyclohydrolase</fullName>
    </submittedName>
</protein>
<evidence type="ECO:0000259" key="11">
    <source>
        <dbReference type="Pfam" id="PF00763"/>
    </source>
</evidence>
<dbReference type="Pfam" id="PF02882">
    <property type="entry name" value="THF_DHG_CYH_C"/>
    <property type="match status" value="1"/>
</dbReference>
<evidence type="ECO:0000256" key="3">
    <source>
        <dbReference type="ARBA" id="ARBA00022605"/>
    </source>
</evidence>
<evidence type="ECO:0000256" key="6">
    <source>
        <dbReference type="ARBA" id="ARBA00022857"/>
    </source>
</evidence>
<feature type="domain" description="Tetrahydrofolate dehydrogenase/cyclohydrolase NAD(P)-binding" evidence="12">
    <location>
        <begin position="134"/>
        <end position="272"/>
    </location>
</feature>
<keyword evidence="14" id="KW-1185">Reference proteome</keyword>
<evidence type="ECO:0000256" key="2">
    <source>
        <dbReference type="ARBA" id="ARBA00022563"/>
    </source>
</evidence>
<accession>A0ABW9F999</accession>
<dbReference type="InterPro" id="IPR046346">
    <property type="entry name" value="Aminoacid_DH-like_N_sf"/>
</dbReference>
<keyword evidence="7" id="KW-0560">Oxidoreductase</keyword>